<keyword evidence="2" id="KW-1185">Reference proteome</keyword>
<organism evidence="1 2">
    <name type="scientific">Pterulicium gracile</name>
    <dbReference type="NCBI Taxonomy" id="1884261"/>
    <lineage>
        <taxon>Eukaryota</taxon>
        <taxon>Fungi</taxon>
        <taxon>Dikarya</taxon>
        <taxon>Basidiomycota</taxon>
        <taxon>Agaricomycotina</taxon>
        <taxon>Agaricomycetes</taxon>
        <taxon>Agaricomycetidae</taxon>
        <taxon>Agaricales</taxon>
        <taxon>Pleurotineae</taxon>
        <taxon>Pterulaceae</taxon>
        <taxon>Pterulicium</taxon>
    </lineage>
</organism>
<dbReference type="OrthoDB" id="3038154at2759"/>
<sequence length="300" mass="33151">MSITSIDIPDWDALMCGANSDYSAPPASSACGLFAFDDLDNLQNPTAHEELESTQDIFSSDLYSSHAPSQSNDTTAVSGGFEGVSHGSGLLRLDTVCFYEGVYSELKSYPKGLEITKKTVVKRVEHIHGLPTQLLVPRKHTGFVLDLTGSVYSDLHGWNGDILTVGAAFKNQNVHLWGGTPGKRARVGAHLPSAIFGLESMEDPVPCRHFILDCKGIYGCNSLSKALKNVELYKLNPTQRTILMDADFYQWLTVLNCPAKNENGECCQRKLVMRRFATQTRGKNFFLICPNQLETWDTDH</sequence>
<dbReference type="Proteomes" id="UP000305067">
    <property type="component" value="Unassembled WGS sequence"/>
</dbReference>
<reference evidence="1 2" key="1">
    <citation type="journal article" date="2019" name="Nat. Ecol. Evol.">
        <title>Megaphylogeny resolves global patterns of mushroom evolution.</title>
        <authorList>
            <person name="Varga T."/>
            <person name="Krizsan K."/>
            <person name="Foldi C."/>
            <person name="Dima B."/>
            <person name="Sanchez-Garcia M."/>
            <person name="Sanchez-Ramirez S."/>
            <person name="Szollosi G.J."/>
            <person name="Szarkandi J.G."/>
            <person name="Papp V."/>
            <person name="Albert L."/>
            <person name="Andreopoulos W."/>
            <person name="Angelini C."/>
            <person name="Antonin V."/>
            <person name="Barry K.W."/>
            <person name="Bougher N.L."/>
            <person name="Buchanan P."/>
            <person name="Buyck B."/>
            <person name="Bense V."/>
            <person name="Catcheside P."/>
            <person name="Chovatia M."/>
            <person name="Cooper J."/>
            <person name="Damon W."/>
            <person name="Desjardin D."/>
            <person name="Finy P."/>
            <person name="Geml J."/>
            <person name="Haridas S."/>
            <person name="Hughes K."/>
            <person name="Justo A."/>
            <person name="Karasinski D."/>
            <person name="Kautmanova I."/>
            <person name="Kiss B."/>
            <person name="Kocsube S."/>
            <person name="Kotiranta H."/>
            <person name="LaButti K.M."/>
            <person name="Lechner B.E."/>
            <person name="Liimatainen K."/>
            <person name="Lipzen A."/>
            <person name="Lukacs Z."/>
            <person name="Mihaltcheva S."/>
            <person name="Morgado L.N."/>
            <person name="Niskanen T."/>
            <person name="Noordeloos M.E."/>
            <person name="Ohm R.A."/>
            <person name="Ortiz-Santana B."/>
            <person name="Ovrebo C."/>
            <person name="Racz N."/>
            <person name="Riley R."/>
            <person name="Savchenko A."/>
            <person name="Shiryaev A."/>
            <person name="Soop K."/>
            <person name="Spirin V."/>
            <person name="Szebenyi C."/>
            <person name="Tomsovsky M."/>
            <person name="Tulloss R.E."/>
            <person name="Uehling J."/>
            <person name="Grigoriev I.V."/>
            <person name="Vagvolgyi C."/>
            <person name="Papp T."/>
            <person name="Martin F.M."/>
            <person name="Miettinen O."/>
            <person name="Hibbett D.S."/>
            <person name="Nagy L.G."/>
        </authorList>
    </citation>
    <scope>NUCLEOTIDE SEQUENCE [LARGE SCALE GENOMIC DNA]</scope>
    <source>
        <strain evidence="1 2">CBS 309.79</strain>
    </source>
</reference>
<dbReference type="EMBL" id="ML178869">
    <property type="protein sequence ID" value="TFK96000.1"/>
    <property type="molecule type" value="Genomic_DNA"/>
</dbReference>
<accession>A0A5C3Q6K7</accession>
<protein>
    <submittedName>
        <fullName evidence="1">Uncharacterized protein</fullName>
    </submittedName>
</protein>
<name>A0A5C3Q6K7_9AGAR</name>
<dbReference type="AlphaFoldDB" id="A0A5C3Q6K7"/>
<proteinExistence type="predicted"/>
<evidence type="ECO:0000313" key="2">
    <source>
        <dbReference type="Proteomes" id="UP000305067"/>
    </source>
</evidence>
<gene>
    <name evidence="1" type="ORF">BDV98DRAFT_586680</name>
</gene>
<evidence type="ECO:0000313" key="1">
    <source>
        <dbReference type="EMBL" id="TFK96000.1"/>
    </source>
</evidence>